<evidence type="ECO:0000313" key="3">
    <source>
        <dbReference type="EMBL" id="KAK1262944.1"/>
    </source>
</evidence>
<accession>A0AAV9AFI8</accession>
<dbReference type="Gene3D" id="3.30.70.2890">
    <property type="entry name" value="XS domain"/>
    <property type="match status" value="1"/>
</dbReference>
<comment type="caution">
    <text evidence="3">The sequence shown here is derived from an EMBL/GenBank/DDBJ whole genome shotgun (WGS) entry which is preliminary data.</text>
</comment>
<dbReference type="GO" id="GO:0031047">
    <property type="term" value="P:regulatory ncRNA-mediated gene silencing"/>
    <property type="evidence" value="ECO:0007669"/>
    <property type="project" value="InterPro"/>
</dbReference>
<protein>
    <recommendedName>
        <fullName evidence="2">XS domain-containing protein</fullName>
    </recommendedName>
</protein>
<dbReference type="InterPro" id="IPR038588">
    <property type="entry name" value="XS_domain_sf"/>
</dbReference>
<feature type="compositionally biased region" description="Basic and acidic residues" evidence="1">
    <location>
        <begin position="238"/>
        <end position="252"/>
    </location>
</feature>
<dbReference type="InterPro" id="IPR005380">
    <property type="entry name" value="XS_domain"/>
</dbReference>
<proteinExistence type="predicted"/>
<evidence type="ECO:0000256" key="1">
    <source>
        <dbReference type="SAM" id="MobiDB-lite"/>
    </source>
</evidence>
<dbReference type="Pfam" id="PF03468">
    <property type="entry name" value="XS"/>
    <property type="match status" value="1"/>
</dbReference>
<dbReference type="PANTHER" id="PTHR46619">
    <property type="entry name" value="RNA RECOGNITION MOTIF XS DOMAIN PROTEIN-RELATED"/>
    <property type="match status" value="1"/>
</dbReference>
<feature type="compositionally biased region" description="Basic and acidic residues" evidence="1">
    <location>
        <begin position="16"/>
        <end position="32"/>
    </location>
</feature>
<dbReference type="PANTHER" id="PTHR46619:SF2">
    <property type="entry name" value="XS DOMAIN PROTEIN"/>
    <property type="match status" value="1"/>
</dbReference>
<name>A0AAV9AFI8_ACOGR</name>
<feature type="domain" description="XS" evidence="2">
    <location>
        <begin position="741"/>
        <end position="863"/>
    </location>
</feature>
<feature type="region of interest" description="Disordered" evidence="1">
    <location>
        <begin position="231"/>
        <end position="252"/>
    </location>
</feature>
<feature type="region of interest" description="Disordered" evidence="1">
    <location>
        <begin position="1"/>
        <end position="95"/>
    </location>
</feature>
<keyword evidence="4" id="KW-1185">Reference proteome</keyword>
<sequence>MKTRRHSPPKTNRDHRRSDRRDGNDYVLRGRDPPFQSLTPPDRDRPRQRPQSPCRDYGRRPDHHNHNERSLYNGGFARRGSPPPQPMMNDVGVVKSGLDSEKGAGFPANRSSPGLNMSSNLLKKPIYLDDGSVRTFFSLPVDGGYPSEPAPLNPSTGGFTTGVAGETYNGLDKRKLYAREAPYSTTFGGSTSSCGGGGVKDDFSSSYRHGYHLPSGGFNKYKDELERDGYSQRPLFGHHPDSKPYQRRDLLSPSRDGTRYSELYRTEGGSLDYRSDKLYKKMSWDSGINYDEPLELAFADPVRDRINCDVEVSRKSLRESDLWDRRPLHDEVALNYREVKGVSSINDEFVDSLRRQYELGSGSLSRDQGSLHLGREYDFGRDVAPLSYRDGLRNSLMSEREVDMYRLDASPRVRQNMDDGFGMGERMLKREYVGDAEEDGCSIRNMHPVEDGRTVRSVHPVEDGRSVRNVHPVEDGRSVRSVHPVGQNFSRRIRIIEEEDDEWTMGNDESEWIDDNRMDLVQFPSKRLRYERTLHRSKPHVSERISSRGASGYVEVGMHENRLRFGRDFSMRRRLRPGPVNYPNSFNFVRRRDFYKPHKYWKTNFEGHHGGVHEEAPLEGDAPPAKVDLPEDSEEFKQQVEKAFLRFTKLLNETPHQRRRYQEQGKADKLLCSVCGSLSKEFTDTHSLVTHAFHSLKVGLRADHLGLHKALCLLMDWNWLIAPDTGKLYERPNSETRALKEDLILWPPFVVIHNSSIAKKTAKEPKVVTIEGMEEMLTAMGFAGKARVCRGKPANHSILVVKFNPTFSGLRDAGKLHNHYAENKRGRNEFEQLNESSNGDGSEKSDKVEELLYGYLATAGDLDKLDQETKKRCMIKSKKEIEAIADAPLKTD</sequence>
<feature type="compositionally biased region" description="Basic and acidic residues" evidence="1">
    <location>
        <begin position="56"/>
        <end position="69"/>
    </location>
</feature>
<organism evidence="3 4">
    <name type="scientific">Acorus gramineus</name>
    <name type="common">Dwarf sweet flag</name>
    <dbReference type="NCBI Taxonomy" id="55184"/>
    <lineage>
        <taxon>Eukaryota</taxon>
        <taxon>Viridiplantae</taxon>
        <taxon>Streptophyta</taxon>
        <taxon>Embryophyta</taxon>
        <taxon>Tracheophyta</taxon>
        <taxon>Spermatophyta</taxon>
        <taxon>Magnoliopsida</taxon>
        <taxon>Liliopsida</taxon>
        <taxon>Acoraceae</taxon>
        <taxon>Acorus</taxon>
    </lineage>
</organism>
<reference evidence="3" key="1">
    <citation type="journal article" date="2023" name="Nat. Commun.">
        <title>Diploid and tetraploid genomes of Acorus and the evolution of monocots.</title>
        <authorList>
            <person name="Ma L."/>
            <person name="Liu K.W."/>
            <person name="Li Z."/>
            <person name="Hsiao Y.Y."/>
            <person name="Qi Y."/>
            <person name="Fu T."/>
            <person name="Tang G.D."/>
            <person name="Zhang D."/>
            <person name="Sun W.H."/>
            <person name="Liu D.K."/>
            <person name="Li Y."/>
            <person name="Chen G.Z."/>
            <person name="Liu X.D."/>
            <person name="Liao X.Y."/>
            <person name="Jiang Y.T."/>
            <person name="Yu X."/>
            <person name="Hao Y."/>
            <person name="Huang J."/>
            <person name="Zhao X.W."/>
            <person name="Ke S."/>
            <person name="Chen Y.Y."/>
            <person name="Wu W.L."/>
            <person name="Hsu J.L."/>
            <person name="Lin Y.F."/>
            <person name="Huang M.D."/>
            <person name="Li C.Y."/>
            <person name="Huang L."/>
            <person name="Wang Z.W."/>
            <person name="Zhao X."/>
            <person name="Zhong W.Y."/>
            <person name="Peng D.H."/>
            <person name="Ahmad S."/>
            <person name="Lan S."/>
            <person name="Zhang J.S."/>
            <person name="Tsai W.C."/>
            <person name="Van de Peer Y."/>
            <person name="Liu Z.J."/>
        </authorList>
    </citation>
    <scope>NUCLEOTIDE SEQUENCE</scope>
    <source>
        <strain evidence="3">SCP</strain>
    </source>
</reference>
<dbReference type="Proteomes" id="UP001179952">
    <property type="component" value="Unassembled WGS sequence"/>
</dbReference>
<evidence type="ECO:0000259" key="2">
    <source>
        <dbReference type="Pfam" id="PF03468"/>
    </source>
</evidence>
<reference evidence="3" key="2">
    <citation type="submission" date="2023-06" db="EMBL/GenBank/DDBJ databases">
        <authorList>
            <person name="Ma L."/>
            <person name="Liu K.-W."/>
            <person name="Li Z."/>
            <person name="Hsiao Y.-Y."/>
            <person name="Qi Y."/>
            <person name="Fu T."/>
            <person name="Tang G."/>
            <person name="Zhang D."/>
            <person name="Sun W.-H."/>
            <person name="Liu D.-K."/>
            <person name="Li Y."/>
            <person name="Chen G.-Z."/>
            <person name="Liu X.-D."/>
            <person name="Liao X.-Y."/>
            <person name="Jiang Y.-T."/>
            <person name="Yu X."/>
            <person name="Hao Y."/>
            <person name="Huang J."/>
            <person name="Zhao X.-W."/>
            <person name="Ke S."/>
            <person name="Chen Y.-Y."/>
            <person name="Wu W.-L."/>
            <person name="Hsu J.-L."/>
            <person name="Lin Y.-F."/>
            <person name="Huang M.-D."/>
            <person name="Li C.-Y."/>
            <person name="Huang L."/>
            <person name="Wang Z.-W."/>
            <person name="Zhao X."/>
            <person name="Zhong W.-Y."/>
            <person name="Peng D.-H."/>
            <person name="Ahmad S."/>
            <person name="Lan S."/>
            <person name="Zhang J.-S."/>
            <person name="Tsai W.-C."/>
            <person name="Van De Peer Y."/>
            <person name="Liu Z.-J."/>
        </authorList>
    </citation>
    <scope>NUCLEOTIDE SEQUENCE</scope>
    <source>
        <strain evidence="3">SCP</strain>
        <tissue evidence="3">Leaves</tissue>
    </source>
</reference>
<dbReference type="EMBL" id="JAUJYN010000009">
    <property type="protein sequence ID" value="KAK1262944.1"/>
    <property type="molecule type" value="Genomic_DNA"/>
</dbReference>
<gene>
    <name evidence="3" type="ORF">QJS04_geneDACA008421</name>
</gene>
<evidence type="ECO:0000313" key="4">
    <source>
        <dbReference type="Proteomes" id="UP001179952"/>
    </source>
</evidence>
<dbReference type="AlphaFoldDB" id="A0AAV9AFI8"/>